<proteinExistence type="predicted"/>
<keyword evidence="3" id="KW-0862">Zinc</keyword>
<dbReference type="SUPFAM" id="SSF57667">
    <property type="entry name" value="beta-beta-alpha zinc fingers"/>
    <property type="match status" value="1"/>
</dbReference>
<dbReference type="FunFam" id="3.30.160.60:FF:002343">
    <property type="entry name" value="Zinc finger protein 33A"/>
    <property type="match status" value="1"/>
</dbReference>
<evidence type="ECO:0000256" key="1">
    <source>
        <dbReference type="ARBA" id="ARBA00022723"/>
    </source>
</evidence>
<name>A0A171A3Q5_TRIIF</name>
<reference evidence="6" key="1">
    <citation type="submission" date="2016-04" db="EMBL/GenBank/DDBJ databases">
        <authorList>
            <person name="Calderon-Fernandez G.M.Sr."/>
        </authorList>
    </citation>
    <scope>NUCLEOTIDE SEQUENCE</scope>
    <source>
        <strain evidence="6">Int1</strain>
        <tissue evidence="6">Integument</tissue>
    </source>
</reference>
<dbReference type="EMBL" id="GEMB01001534">
    <property type="protein sequence ID" value="JAS01624.1"/>
    <property type="molecule type" value="Transcribed_RNA"/>
</dbReference>
<evidence type="ECO:0000259" key="5">
    <source>
        <dbReference type="PROSITE" id="PS50157"/>
    </source>
</evidence>
<organism evidence="6">
    <name type="scientific">Triatoma infestans</name>
    <name type="common">Assassin bug</name>
    <dbReference type="NCBI Taxonomy" id="30076"/>
    <lineage>
        <taxon>Eukaryota</taxon>
        <taxon>Metazoa</taxon>
        <taxon>Ecdysozoa</taxon>
        <taxon>Arthropoda</taxon>
        <taxon>Hexapoda</taxon>
        <taxon>Insecta</taxon>
        <taxon>Pterygota</taxon>
        <taxon>Neoptera</taxon>
        <taxon>Paraneoptera</taxon>
        <taxon>Hemiptera</taxon>
        <taxon>Heteroptera</taxon>
        <taxon>Panheteroptera</taxon>
        <taxon>Cimicomorpha</taxon>
        <taxon>Reduviidae</taxon>
        <taxon>Triatominae</taxon>
        <taxon>Triatoma</taxon>
    </lineage>
</organism>
<keyword evidence="1" id="KW-0479">Metal-binding</keyword>
<feature type="non-terminal residue" evidence="6">
    <location>
        <position position="1"/>
    </location>
</feature>
<accession>A0A171A3Q5</accession>
<dbReference type="PROSITE" id="PS50157">
    <property type="entry name" value="ZINC_FINGER_C2H2_2"/>
    <property type="match status" value="1"/>
</dbReference>
<dbReference type="GO" id="GO:0000978">
    <property type="term" value="F:RNA polymerase II cis-regulatory region sequence-specific DNA binding"/>
    <property type="evidence" value="ECO:0007669"/>
    <property type="project" value="TreeGrafter"/>
</dbReference>
<evidence type="ECO:0000256" key="3">
    <source>
        <dbReference type="ARBA" id="ARBA00022833"/>
    </source>
</evidence>
<dbReference type="PANTHER" id="PTHR23235">
    <property type="entry name" value="KRUEPPEL-LIKE TRANSCRIPTION FACTOR"/>
    <property type="match status" value="1"/>
</dbReference>
<sequence>ENHMRIHTGEKPYKSSECDYSGTKSGDLIKHIRTHTGEKAYKCSVCYYSCTKSETLKKYMRTELYCIYFKISLINYKTIITEALSPRGFFVTLPKRSIPKIDINTLLKAASFL</sequence>
<evidence type="ECO:0000256" key="4">
    <source>
        <dbReference type="PROSITE-ProRule" id="PRU00042"/>
    </source>
</evidence>
<keyword evidence="2 4" id="KW-0863">Zinc-finger</keyword>
<evidence type="ECO:0000313" key="6">
    <source>
        <dbReference type="EMBL" id="JAS01624.1"/>
    </source>
</evidence>
<evidence type="ECO:0000256" key="2">
    <source>
        <dbReference type="ARBA" id="ARBA00022771"/>
    </source>
</evidence>
<dbReference type="GO" id="GO:0000981">
    <property type="term" value="F:DNA-binding transcription factor activity, RNA polymerase II-specific"/>
    <property type="evidence" value="ECO:0007669"/>
    <property type="project" value="TreeGrafter"/>
</dbReference>
<dbReference type="PANTHER" id="PTHR23235:SF120">
    <property type="entry name" value="KRUPPEL-LIKE FACTOR 15"/>
    <property type="match status" value="1"/>
</dbReference>
<dbReference type="AlphaFoldDB" id="A0A171A3Q5"/>
<dbReference type="GO" id="GO:0008270">
    <property type="term" value="F:zinc ion binding"/>
    <property type="evidence" value="ECO:0007669"/>
    <property type="project" value="UniProtKB-KW"/>
</dbReference>
<dbReference type="GO" id="GO:0005634">
    <property type="term" value="C:nucleus"/>
    <property type="evidence" value="ECO:0007669"/>
    <property type="project" value="UniProtKB-ARBA"/>
</dbReference>
<dbReference type="FunFam" id="3.30.160.60:FF:000446">
    <property type="entry name" value="Zinc finger protein"/>
    <property type="match status" value="1"/>
</dbReference>
<dbReference type="InterPro" id="IPR013087">
    <property type="entry name" value="Znf_C2H2_type"/>
</dbReference>
<feature type="domain" description="C2H2-type" evidence="5">
    <location>
        <begin position="13"/>
        <end position="40"/>
    </location>
</feature>
<protein>
    <submittedName>
        <fullName evidence="6">Gastrula zinc finger protein</fullName>
    </submittedName>
</protein>
<dbReference type="Gene3D" id="3.30.160.60">
    <property type="entry name" value="Classic Zinc Finger"/>
    <property type="match status" value="3"/>
</dbReference>
<reference evidence="6" key="2">
    <citation type="journal article" date="2017" name="J. Med. Entomol.">
        <title>Transcriptome Analysis of the Triatoma infestans (Hemiptera: Reduviidae) Integument.</title>
        <authorList>
            <person name="Calderon-Fernandez G.M."/>
            <person name="Moriconi D.E."/>
            <person name="Dulbecco A.B."/>
            <person name="Juarez M.P."/>
        </authorList>
    </citation>
    <scope>NUCLEOTIDE SEQUENCE</scope>
    <source>
        <strain evidence="6">Int1</strain>
        <tissue evidence="6">Integument</tissue>
    </source>
</reference>
<dbReference type="InterPro" id="IPR036236">
    <property type="entry name" value="Znf_C2H2_sf"/>
</dbReference>